<name>A0AA35WY38_GEOBA</name>
<dbReference type="InterPro" id="IPR026164">
    <property type="entry name" value="Int_cplx_su10"/>
</dbReference>
<comment type="similarity">
    <text evidence="2">Belongs to the Integrator subunit 10 family.</text>
</comment>
<evidence type="ECO:0000256" key="4">
    <source>
        <dbReference type="ARBA" id="ARBA00023242"/>
    </source>
</evidence>
<proteinExistence type="inferred from homology"/>
<reference evidence="5" key="1">
    <citation type="submission" date="2023-03" db="EMBL/GenBank/DDBJ databases">
        <authorList>
            <person name="Steffen K."/>
            <person name="Cardenas P."/>
        </authorList>
    </citation>
    <scope>NUCLEOTIDE SEQUENCE</scope>
</reference>
<dbReference type="Pfam" id="PF21045">
    <property type="entry name" value="INT10"/>
    <property type="match status" value="1"/>
</dbReference>
<dbReference type="PANTHER" id="PTHR16055">
    <property type="entry name" value="INTEGRATOR COMPLEX SUBUNIT 10"/>
    <property type="match status" value="1"/>
</dbReference>
<evidence type="ECO:0000256" key="3">
    <source>
        <dbReference type="ARBA" id="ARBA00016811"/>
    </source>
</evidence>
<dbReference type="PANTHER" id="PTHR16055:SF2">
    <property type="entry name" value="INTEGRATOR COMPLEX SUBUNIT 10"/>
    <property type="match status" value="1"/>
</dbReference>
<evidence type="ECO:0000256" key="1">
    <source>
        <dbReference type="ARBA" id="ARBA00004123"/>
    </source>
</evidence>
<organism evidence="5 6">
    <name type="scientific">Geodia barretti</name>
    <name type="common">Barrett's horny sponge</name>
    <dbReference type="NCBI Taxonomy" id="519541"/>
    <lineage>
        <taxon>Eukaryota</taxon>
        <taxon>Metazoa</taxon>
        <taxon>Porifera</taxon>
        <taxon>Demospongiae</taxon>
        <taxon>Heteroscleromorpha</taxon>
        <taxon>Tetractinellida</taxon>
        <taxon>Astrophorina</taxon>
        <taxon>Geodiidae</taxon>
        <taxon>Geodia</taxon>
    </lineage>
</organism>
<gene>
    <name evidence="5" type="ORF">GBAR_LOCUS17472</name>
</gene>
<evidence type="ECO:0000313" key="6">
    <source>
        <dbReference type="Proteomes" id="UP001174909"/>
    </source>
</evidence>
<evidence type="ECO:0000256" key="2">
    <source>
        <dbReference type="ARBA" id="ARBA00010391"/>
    </source>
</evidence>
<comment type="subcellular location">
    <subcellularLocation>
        <location evidence="1">Nucleus</location>
    </subcellularLocation>
</comment>
<dbReference type="AlphaFoldDB" id="A0AA35WY38"/>
<dbReference type="Proteomes" id="UP001174909">
    <property type="component" value="Unassembled WGS sequence"/>
</dbReference>
<dbReference type="GO" id="GO:0032039">
    <property type="term" value="C:integrator complex"/>
    <property type="evidence" value="ECO:0007669"/>
    <property type="project" value="InterPro"/>
</dbReference>
<comment type="caution">
    <text evidence="5">The sequence shown here is derived from an EMBL/GenBank/DDBJ whole genome shotgun (WGS) entry which is preliminary data.</text>
</comment>
<dbReference type="EMBL" id="CASHTH010002501">
    <property type="protein sequence ID" value="CAI8030792.1"/>
    <property type="molecule type" value="Genomic_DNA"/>
</dbReference>
<sequence length="120" mass="13949">MYNYSWYKLHCIRLYARLLMLTLVRVKLAKLEILTRAAVIDILEEMLYLANCDSLQITLLPQTDANKGRTVTRGVNRGAREELMLAMEQQIKRCEEPVEPLLRHFFKQEKLSLGGKHATT</sequence>
<keyword evidence="6" id="KW-1185">Reference proteome</keyword>
<evidence type="ECO:0000313" key="5">
    <source>
        <dbReference type="EMBL" id="CAI8030792.1"/>
    </source>
</evidence>
<protein>
    <recommendedName>
        <fullName evidence="3">Integrator complex subunit 10</fullName>
    </recommendedName>
</protein>
<dbReference type="GO" id="GO:0016180">
    <property type="term" value="P:snRNA processing"/>
    <property type="evidence" value="ECO:0007669"/>
    <property type="project" value="InterPro"/>
</dbReference>
<accession>A0AA35WY38</accession>
<keyword evidence="4" id="KW-0539">Nucleus</keyword>